<protein>
    <submittedName>
        <fullName evidence="1">Uncharacterized protein</fullName>
    </submittedName>
</protein>
<accession>A0ABP9VCJ9</accession>
<evidence type="ECO:0000313" key="2">
    <source>
        <dbReference type="Proteomes" id="UP001458946"/>
    </source>
</evidence>
<comment type="caution">
    <text evidence="1">The sequence shown here is derived from an EMBL/GenBank/DDBJ whole genome shotgun (WGS) entry which is preliminary data.</text>
</comment>
<evidence type="ECO:0000313" key="1">
    <source>
        <dbReference type="EMBL" id="GAA5501427.1"/>
    </source>
</evidence>
<proteinExistence type="predicted"/>
<name>A0ABP9VCJ9_9DEIO</name>
<dbReference type="EMBL" id="BAABRN010000009">
    <property type="protein sequence ID" value="GAA5501427.1"/>
    <property type="molecule type" value="Genomic_DNA"/>
</dbReference>
<organism evidence="1 2">
    <name type="scientific">Deinococcus xinjiangensis</name>
    <dbReference type="NCBI Taxonomy" id="457454"/>
    <lineage>
        <taxon>Bacteria</taxon>
        <taxon>Thermotogati</taxon>
        <taxon>Deinococcota</taxon>
        <taxon>Deinococci</taxon>
        <taxon>Deinococcales</taxon>
        <taxon>Deinococcaceae</taxon>
        <taxon>Deinococcus</taxon>
    </lineage>
</organism>
<gene>
    <name evidence="1" type="ORF">Dxin01_01159</name>
</gene>
<reference evidence="1 2" key="1">
    <citation type="submission" date="2024-02" db="EMBL/GenBank/DDBJ databases">
        <title>Deinococcus xinjiangensis NBRC 107630.</title>
        <authorList>
            <person name="Ichikawa N."/>
            <person name="Katano-Makiyama Y."/>
            <person name="Hidaka K."/>
        </authorList>
    </citation>
    <scope>NUCLEOTIDE SEQUENCE [LARGE SCALE GENOMIC DNA]</scope>
    <source>
        <strain evidence="1 2">NBRC 107630</strain>
    </source>
</reference>
<dbReference type="Proteomes" id="UP001458946">
    <property type="component" value="Unassembled WGS sequence"/>
</dbReference>
<keyword evidence="2" id="KW-1185">Reference proteome</keyword>
<sequence length="80" mass="8565">MPDPLALVWYIELRGPEALATLGGTLDQLAALPDFLGAELLASPAQPELALLESRWAAGPPSLLLPAGAKSWTFEVKDRR</sequence>
<dbReference type="RefSeq" id="WP_353541398.1">
    <property type="nucleotide sequence ID" value="NZ_BAABRN010000009.1"/>
</dbReference>